<evidence type="ECO:0000313" key="4">
    <source>
        <dbReference type="Proteomes" id="UP000249619"/>
    </source>
</evidence>
<feature type="region of interest" description="Disordered" evidence="1">
    <location>
        <begin position="160"/>
        <end position="185"/>
    </location>
</feature>
<dbReference type="Gene3D" id="1.20.1280.50">
    <property type="match status" value="1"/>
</dbReference>
<keyword evidence="4" id="KW-1185">Reference proteome</keyword>
<dbReference type="EMBL" id="QGDH01000020">
    <property type="protein sequence ID" value="RAR14595.1"/>
    <property type="molecule type" value="Genomic_DNA"/>
</dbReference>
<accession>A0A364NBB3</accession>
<name>A0A364NBB3_STELY</name>
<feature type="region of interest" description="Disordered" evidence="1">
    <location>
        <begin position="1057"/>
        <end position="1076"/>
    </location>
</feature>
<dbReference type="SUPFAM" id="SSF81383">
    <property type="entry name" value="F-box domain"/>
    <property type="match status" value="1"/>
</dbReference>
<proteinExistence type="predicted"/>
<dbReference type="InterPro" id="IPR001810">
    <property type="entry name" value="F-box_dom"/>
</dbReference>
<dbReference type="Proteomes" id="UP000249619">
    <property type="component" value="Unassembled WGS sequence"/>
</dbReference>
<dbReference type="InterPro" id="IPR036047">
    <property type="entry name" value="F-box-like_dom_sf"/>
</dbReference>
<dbReference type="CDD" id="cd09917">
    <property type="entry name" value="F-box_SF"/>
    <property type="match status" value="2"/>
</dbReference>
<evidence type="ECO:0000256" key="1">
    <source>
        <dbReference type="SAM" id="MobiDB-lite"/>
    </source>
</evidence>
<evidence type="ECO:0000259" key="2">
    <source>
        <dbReference type="PROSITE" id="PS50181"/>
    </source>
</evidence>
<reference evidence="4" key="1">
    <citation type="submission" date="2018-05" db="EMBL/GenBank/DDBJ databases">
        <title>Draft genome sequence of Stemphylium lycopersici strain CIDEFI 213.</title>
        <authorList>
            <person name="Medina R."/>
            <person name="Franco M.E.E."/>
            <person name="Lucentini C.G."/>
            <person name="Saparrat M.C.N."/>
            <person name="Balatti P.A."/>
        </authorList>
    </citation>
    <scope>NUCLEOTIDE SEQUENCE [LARGE SCALE GENOMIC DNA]</scope>
    <source>
        <strain evidence="4">CIDEFI 213</strain>
    </source>
</reference>
<organism evidence="3 4">
    <name type="scientific">Stemphylium lycopersici</name>
    <name type="common">Tomato gray leaf spot disease fungus</name>
    <name type="synonym">Thyrospora lycopersici</name>
    <dbReference type="NCBI Taxonomy" id="183478"/>
    <lineage>
        <taxon>Eukaryota</taxon>
        <taxon>Fungi</taxon>
        <taxon>Dikarya</taxon>
        <taxon>Ascomycota</taxon>
        <taxon>Pezizomycotina</taxon>
        <taxon>Dothideomycetes</taxon>
        <taxon>Pleosporomycetidae</taxon>
        <taxon>Pleosporales</taxon>
        <taxon>Pleosporineae</taxon>
        <taxon>Pleosporaceae</taxon>
        <taxon>Stemphylium</taxon>
    </lineage>
</organism>
<dbReference type="Pfam" id="PF12937">
    <property type="entry name" value="F-box-like"/>
    <property type="match status" value="1"/>
</dbReference>
<sequence length="1394" mass="158321">MKDHPEVALVTAGRDVRTDARIPSNTNHETAVKAQSKPKRRTKTYRVIQRPDGVVIERPRYRPSDLHQKPGNKVDGDRAGSNNIILAGGTEEERLTRLDYDLLGIGSSTSDTGGGGNGEFAAEEGTYVVAQLQEPTRGVTDIGGQRKLLCQTRPFDEPIPHIPNQFGGRVGSKPAKYSKEPSTFPSSRATAHFTASFTTFTPLCCFVFSTCMYRACRSLQRHSMAPSRLSMSGGRKRRVPSPGIKSAYLPRETTISEGAFKEEQHGYEDNAGAAPSQGKVTSTHGAKGSLTCLPSELIDLIASHLRNSKSVFSFGSVNKRFHGIVRQAIVRDLVLGRGKIKGFLEMLGHHPELMRKVTSANLGDFSCSRHEECTCLGIPTLDADVMEVIRRTMDANSDNGVDWTNIQEDRRRRGSVWRINQAFFLNMLAALCPNIRSMEIQLPEARQCQVSQPPRPLHIAPHVFPSLNPELLPVTPFQGSALHILGRTLHSLTIAEDTRWKGPATLEVLHSHDLKWRNMGRYIITLEGFTSLKRLDVPMEVLGRPDNIVFSPPSYQSPQGESVMNTKTGPIEDKKLKTLEEARSKILPFTMTHMYLRSCNKWTFGILRKVNEIPTENLQLRHIELFFKTEPQQAIMQCDSAEDGRINYLQLLTDLERKNVSISFYFGVKEVRIDMHRELAALRLLSPFEIWHFSGFRRPFSDLDRTASKGRRLSLIGSRLFLRYSASHLQLLNRPTFNPASWAQTAFFQGNKGAKRYQSSNDLRPKARVEDSSSAKDRALGRRNFRRRLAPLLDIDAFQFSFRFGQRSLSLPEEATRLDMVFRVPSVAPVQPEDFMIMDETPGPERYESSQPKRIGRTSLKEPKNSQVKELENDMVDLEIGPVTSIATSEEVAWSQPAFDMATWATMFDWKTLLSTEEIESSVFGRLPFLVAAFRRLVPTPHHYNKPCELSPIQRNSLEKMFPPFQFSCSHRPSPIGRLPNELLLNIAAQITHLDRNWDLANLALVSKRWRAVAQEWLLKEPRFHVHFMQRYMCEVRKRQELLVQVKTVEIWSNSQELKERQKNHSERKHGSSSAIRPKSYLSISAPECMTRDADFMETCTEIIERKSSNAEDQEDWNSALETDVIPSLFSVLLCMLPNLRELKLSDAWMIDFPFLTTALSASATQNIIMPLDWAGKRGYQSDAIAALFTRLTVLEIPTDMTAMCFSRGIAMPFDFRNFSNLREVAITMRAISLFIPLGTHAGPIDPREMFPKTLELLRITEASYATANFLNQTCLSKKTGHFPHVRRVEVYHMESLNDTVAESEEARCPHPVKDVHIMCADAEIALYLYFPPWIMKSWESGGGAPWRLKAESERLRRAEQKCYDIDMEPFDMKYVMWDRFEAEWDADGDLVMV</sequence>
<feature type="domain" description="F-box" evidence="2">
    <location>
        <begin position="973"/>
        <end position="1027"/>
    </location>
</feature>
<feature type="region of interest" description="Disordered" evidence="1">
    <location>
        <begin position="756"/>
        <end position="776"/>
    </location>
</feature>
<feature type="region of interest" description="Disordered" evidence="1">
    <location>
        <begin position="18"/>
        <end position="43"/>
    </location>
</feature>
<comment type="caution">
    <text evidence="3">The sequence shown here is derived from an EMBL/GenBank/DDBJ whole genome shotgun (WGS) entry which is preliminary data.</text>
</comment>
<feature type="compositionally biased region" description="Basic and acidic residues" evidence="1">
    <location>
        <begin position="763"/>
        <end position="776"/>
    </location>
</feature>
<gene>
    <name evidence="3" type="ORF">DDE83_001994</name>
</gene>
<evidence type="ECO:0000313" key="3">
    <source>
        <dbReference type="EMBL" id="RAR14595.1"/>
    </source>
</evidence>
<dbReference type="PROSITE" id="PS50181">
    <property type="entry name" value="FBOX"/>
    <property type="match status" value="1"/>
</dbReference>
<dbReference type="SMART" id="SM00256">
    <property type="entry name" value="FBOX"/>
    <property type="match status" value="2"/>
</dbReference>
<protein>
    <recommendedName>
        <fullName evidence="2">F-box domain-containing protein</fullName>
    </recommendedName>
</protein>